<reference evidence="2 3" key="2">
    <citation type="submission" date="2020-02" db="EMBL/GenBank/DDBJ databases">
        <title>Genome sequences of Thiorhodococcus mannitoliphagus and Thiorhodococcus minor, purple sulfur photosynthetic bacteria in the gammaproteobacterial family, Chromatiaceae.</title>
        <authorList>
            <person name="Aviles F.A."/>
            <person name="Meyer T.E."/>
            <person name="Kyndt J.A."/>
        </authorList>
    </citation>
    <scope>NUCLEOTIDE SEQUENCE [LARGE SCALE GENOMIC DNA]</scope>
    <source>
        <strain evidence="2 3">DSM 18266</strain>
    </source>
</reference>
<evidence type="ECO:0000313" key="2">
    <source>
        <dbReference type="EMBL" id="NEX20298.1"/>
    </source>
</evidence>
<accession>A0A6P1DQJ0</accession>
<organism evidence="2 3">
    <name type="scientific">Thiorhodococcus mannitoliphagus</name>
    <dbReference type="NCBI Taxonomy" id="329406"/>
    <lineage>
        <taxon>Bacteria</taxon>
        <taxon>Pseudomonadati</taxon>
        <taxon>Pseudomonadota</taxon>
        <taxon>Gammaproteobacteria</taxon>
        <taxon>Chromatiales</taxon>
        <taxon>Chromatiaceae</taxon>
        <taxon>Thiorhodococcus</taxon>
    </lineage>
</organism>
<evidence type="ECO:0000313" key="3">
    <source>
        <dbReference type="Proteomes" id="UP000471640"/>
    </source>
</evidence>
<evidence type="ECO:0000256" key="1">
    <source>
        <dbReference type="SAM" id="MobiDB-lite"/>
    </source>
</evidence>
<feature type="region of interest" description="Disordered" evidence="1">
    <location>
        <begin position="1"/>
        <end position="57"/>
    </location>
</feature>
<sequence length="110" mass="12024">MTEPLDPQVLSDERATRSARDQTGPSASEPPATASPSGEQAAGRRRASDSEHLSDRDDTRYRLWDAIKPHGQSLSVSLIPPATHAEMQEAHPQWWITPVIEPSETNSGGR</sequence>
<dbReference type="AlphaFoldDB" id="A0A6P1DQJ0"/>
<gene>
    <name evidence="2" type="ORF">G3480_08250</name>
</gene>
<keyword evidence="3" id="KW-1185">Reference proteome</keyword>
<dbReference type="EMBL" id="JAAIJR010000025">
    <property type="protein sequence ID" value="NEX20298.1"/>
    <property type="molecule type" value="Genomic_DNA"/>
</dbReference>
<name>A0A6P1DQJ0_9GAMM</name>
<feature type="compositionally biased region" description="Basic and acidic residues" evidence="1">
    <location>
        <begin position="11"/>
        <end position="20"/>
    </location>
</feature>
<comment type="caution">
    <text evidence="2">The sequence shown here is derived from an EMBL/GenBank/DDBJ whole genome shotgun (WGS) entry which is preliminary data.</text>
</comment>
<reference evidence="3" key="1">
    <citation type="journal article" date="2020" name="Microbiol. Resour. Announc.">
        <title>Draft Genome Sequences of Thiorhodococcus mannitoliphagus and Thiorhodococcus minor, Purple Sulfur Photosynthetic Bacteria in the Gammaproteobacterial Family Chromatiaceae.</title>
        <authorList>
            <person name="Aviles F.A."/>
            <person name="Meyer T.E."/>
            <person name="Kyndt J.A."/>
        </authorList>
    </citation>
    <scope>NUCLEOTIDE SEQUENCE [LARGE SCALE GENOMIC DNA]</scope>
    <source>
        <strain evidence="3">DSM 18266</strain>
    </source>
</reference>
<feature type="compositionally biased region" description="Low complexity" evidence="1">
    <location>
        <begin position="23"/>
        <end position="39"/>
    </location>
</feature>
<feature type="compositionally biased region" description="Basic and acidic residues" evidence="1">
    <location>
        <begin position="46"/>
        <end position="57"/>
    </location>
</feature>
<dbReference type="Proteomes" id="UP000471640">
    <property type="component" value="Unassembled WGS sequence"/>
</dbReference>
<dbReference type="RefSeq" id="WP_164653399.1">
    <property type="nucleotide sequence ID" value="NZ_JAAIJR010000025.1"/>
</dbReference>
<proteinExistence type="predicted"/>
<protein>
    <submittedName>
        <fullName evidence="2">Uncharacterized protein</fullName>
    </submittedName>
</protein>